<dbReference type="GeneID" id="8198009"/>
<evidence type="ECO:0000313" key="3">
    <source>
        <dbReference type="Proteomes" id="UP000000314"/>
    </source>
</evidence>
<reference evidence="2 3" key="1">
    <citation type="journal article" date="2009" name="Nat. Biotechnol.">
        <title>Genome sequence of the recombinant protein production host Pichia pastoris.</title>
        <authorList>
            <person name="De Schutter K."/>
            <person name="Lin Y.C."/>
            <person name="Tiels P."/>
            <person name="Van Hecke A."/>
            <person name="Glinka S."/>
            <person name="Weber-Lehmann J."/>
            <person name="Rouze P."/>
            <person name="Van de Peer Y."/>
            <person name="Callewaert N."/>
        </authorList>
    </citation>
    <scope>NUCLEOTIDE SEQUENCE [LARGE SCALE GENOMIC DNA]</scope>
    <source>
        <strain evidence="3">GS115 / ATCC 20864</strain>
    </source>
</reference>
<dbReference type="InParanoid" id="C4R133"/>
<gene>
    <name evidence="2" type="ordered locus">PAS_chr2-1_0571</name>
</gene>
<dbReference type="AlphaFoldDB" id="C4R133"/>
<evidence type="ECO:0000313" key="2">
    <source>
        <dbReference type="EMBL" id="CAY69207.1"/>
    </source>
</evidence>
<organism evidence="2 3">
    <name type="scientific">Komagataella phaffii (strain GS115 / ATCC 20864)</name>
    <name type="common">Yeast</name>
    <name type="synonym">Pichia pastoris</name>
    <dbReference type="NCBI Taxonomy" id="644223"/>
    <lineage>
        <taxon>Eukaryota</taxon>
        <taxon>Fungi</taxon>
        <taxon>Dikarya</taxon>
        <taxon>Ascomycota</taxon>
        <taxon>Saccharomycotina</taxon>
        <taxon>Pichiomycetes</taxon>
        <taxon>Pichiales</taxon>
        <taxon>Pichiaceae</taxon>
        <taxon>Komagataella</taxon>
    </lineage>
</organism>
<dbReference type="HOGENOM" id="CLU_078856_1_0_1"/>
<protein>
    <recommendedName>
        <fullName evidence="1">Pyridoxamine 5'-phosphate oxidase N-terminal domain-containing protein</fullName>
    </recommendedName>
</protein>
<dbReference type="InterPro" id="IPR012349">
    <property type="entry name" value="Split_barrel_FMN-bd"/>
</dbReference>
<dbReference type="PANTHER" id="PTHR28040">
    <property type="entry name" value="PYRIDOXAMINE 5'-PHOSPHATE OXIDASE YLR456W HOMOLOG-RELATED"/>
    <property type="match status" value="1"/>
</dbReference>
<dbReference type="KEGG" id="ppa:PAS_chr2-1_0571"/>
<dbReference type="GO" id="GO:0005634">
    <property type="term" value="C:nucleus"/>
    <property type="evidence" value="ECO:0007669"/>
    <property type="project" value="TreeGrafter"/>
</dbReference>
<dbReference type="InterPro" id="IPR011576">
    <property type="entry name" value="Pyridox_Oxase_N"/>
</dbReference>
<dbReference type="PANTHER" id="PTHR28040:SF1">
    <property type="entry name" value="PYRIDOXAMINE 5'-PHOSPHATE OXIDASE YLR456W HOMOLOG-RELATED"/>
    <property type="match status" value="1"/>
</dbReference>
<dbReference type="OrthoDB" id="5300823at2759"/>
<dbReference type="SUPFAM" id="SSF50475">
    <property type="entry name" value="FMN-binding split barrel"/>
    <property type="match status" value="1"/>
</dbReference>
<sequence>MTPPQVLQLLKSAKYIHLGTSADDIPHVSLMNYTYVSPEEVLKEGFPLSDASHSVIILTTDKDTVKYNNMRANPSVSILVHDWVTKSNSLEAGANHLLSFLKNLNQNELVSTSATLAGKAHILSDEKQIEYYKKKHLENNPEGKVFIDGDNVAIVLVQVLSSKVADTENNVSEYNS</sequence>
<dbReference type="InterPro" id="IPR052841">
    <property type="entry name" value="PMP_oxidase-like"/>
</dbReference>
<dbReference type="GO" id="GO:0005737">
    <property type="term" value="C:cytoplasm"/>
    <property type="evidence" value="ECO:0007669"/>
    <property type="project" value="TreeGrafter"/>
</dbReference>
<dbReference type="RefSeq" id="XP_002491487.1">
    <property type="nucleotide sequence ID" value="XM_002491442.1"/>
</dbReference>
<dbReference type="OMA" id="HPTIIMT"/>
<dbReference type="EMBL" id="FN392320">
    <property type="protein sequence ID" value="CAY69207.1"/>
    <property type="molecule type" value="Genomic_DNA"/>
</dbReference>
<dbReference type="eggNOG" id="ENOG502S4PT">
    <property type="taxonomic scope" value="Eukaryota"/>
</dbReference>
<dbReference type="Pfam" id="PF01243">
    <property type="entry name" value="PNPOx_N"/>
    <property type="match status" value="1"/>
</dbReference>
<dbReference type="FunCoup" id="C4R133">
    <property type="interactions" value="40"/>
</dbReference>
<dbReference type="STRING" id="644223.C4R133"/>
<dbReference type="Proteomes" id="UP000000314">
    <property type="component" value="Chromosome 2"/>
</dbReference>
<keyword evidence="3" id="KW-1185">Reference proteome</keyword>
<name>C4R133_KOMPG</name>
<feature type="domain" description="Pyridoxamine 5'-phosphate oxidase N-terminal" evidence="1">
    <location>
        <begin position="4"/>
        <end position="136"/>
    </location>
</feature>
<dbReference type="Gene3D" id="2.30.110.10">
    <property type="entry name" value="Electron Transport, Fmn-binding Protein, Chain A"/>
    <property type="match status" value="1"/>
</dbReference>
<evidence type="ECO:0000259" key="1">
    <source>
        <dbReference type="Pfam" id="PF01243"/>
    </source>
</evidence>
<proteinExistence type="predicted"/>
<accession>C4R133</accession>